<dbReference type="PANTHER" id="PTHR47069">
    <property type="match status" value="1"/>
</dbReference>
<evidence type="ECO:0000313" key="4">
    <source>
        <dbReference type="Proteomes" id="UP000594261"/>
    </source>
</evidence>
<evidence type="ECO:0000259" key="2">
    <source>
        <dbReference type="Pfam" id="PF12776"/>
    </source>
</evidence>
<sequence>MVKEKSKDGGSNDPRADWKDLKELQAFCEFCAVQVIDDKRKGGFLTKTGVDAVIEQLGAKGKVVTHLQIKNKWDLLKKGWKQYNECFDNDTGLGYDAGTGMLEASEEWLTRKIAACPNAKTFKNKPLPNHDFLNIMFRGTVATGKNAFCMSGQIPKETTEGSGDSADDTEFVDPQCEPFVNVDAMEIEGRIEQQRRDQRTLSRVEFPLLFVCMVAITSVVLGYLLHPLTLHKATTLYD</sequence>
<dbReference type="Gramene" id="QL03p002845:mrna">
    <property type="protein sequence ID" value="QL03p002845:mrna"/>
    <property type="gene ID" value="QL03p002845"/>
</dbReference>
<accession>A0A7N2L481</accession>
<keyword evidence="4" id="KW-1185">Reference proteome</keyword>
<name>A0A7N2L481_QUELO</name>
<dbReference type="AlphaFoldDB" id="A0A7N2L481"/>
<feature type="transmembrane region" description="Helical" evidence="1">
    <location>
        <begin position="204"/>
        <end position="225"/>
    </location>
</feature>
<dbReference type="OMA" id="FCEFCAV"/>
<dbReference type="EMBL" id="LRBV02000003">
    <property type="status" value="NOT_ANNOTATED_CDS"/>
    <property type="molecule type" value="Genomic_DNA"/>
</dbReference>
<reference evidence="3 4" key="1">
    <citation type="journal article" date="2016" name="G3 (Bethesda)">
        <title>First Draft Assembly and Annotation of the Genome of a California Endemic Oak Quercus lobata Nee (Fagaceae).</title>
        <authorList>
            <person name="Sork V.L."/>
            <person name="Fitz-Gibbon S.T."/>
            <person name="Puiu D."/>
            <person name="Crepeau M."/>
            <person name="Gugger P.F."/>
            <person name="Sherman R."/>
            <person name="Stevens K."/>
            <person name="Langley C.H."/>
            <person name="Pellegrini M."/>
            <person name="Salzberg S.L."/>
        </authorList>
    </citation>
    <scope>NUCLEOTIDE SEQUENCE [LARGE SCALE GENOMIC DNA]</scope>
    <source>
        <strain evidence="3 4">cv. SW786</strain>
    </source>
</reference>
<dbReference type="Proteomes" id="UP000594261">
    <property type="component" value="Chromosome 3"/>
</dbReference>
<dbReference type="Pfam" id="PF12776">
    <property type="entry name" value="Myb_DNA-bind_3"/>
    <property type="match status" value="1"/>
</dbReference>
<dbReference type="InterPro" id="IPR024752">
    <property type="entry name" value="Myb/SANT-like_dom"/>
</dbReference>
<reference evidence="3" key="2">
    <citation type="submission" date="2021-01" db="UniProtKB">
        <authorList>
            <consortium name="EnsemblPlants"/>
        </authorList>
    </citation>
    <scope>IDENTIFICATION</scope>
</reference>
<proteinExistence type="predicted"/>
<evidence type="ECO:0000313" key="3">
    <source>
        <dbReference type="EnsemblPlants" id="QL03p002845:mrna"/>
    </source>
</evidence>
<keyword evidence="1" id="KW-0812">Transmembrane</keyword>
<organism evidence="3 4">
    <name type="scientific">Quercus lobata</name>
    <name type="common">Valley oak</name>
    <dbReference type="NCBI Taxonomy" id="97700"/>
    <lineage>
        <taxon>Eukaryota</taxon>
        <taxon>Viridiplantae</taxon>
        <taxon>Streptophyta</taxon>
        <taxon>Embryophyta</taxon>
        <taxon>Tracheophyta</taxon>
        <taxon>Spermatophyta</taxon>
        <taxon>Magnoliopsida</taxon>
        <taxon>eudicotyledons</taxon>
        <taxon>Gunneridae</taxon>
        <taxon>Pentapetalae</taxon>
        <taxon>rosids</taxon>
        <taxon>fabids</taxon>
        <taxon>Fagales</taxon>
        <taxon>Fagaceae</taxon>
        <taxon>Quercus</taxon>
    </lineage>
</organism>
<protein>
    <recommendedName>
        <fullName evidence="2">Myb/SANT-like domain-containing protein</fullName>
    </recommendedName>
</protein>
<dbReference type="InParanoid" id="A0A7N2L481"/>
<keyword evidence="1" id="KW-1133">Transmembrane helix</keyword>
<evidence type="ECO:0000256" key="1">
    <source>
        <dbReference type="SAM" id="Phobius"/>
    </source>
</evidence>
<dbReference type="EnsemblPlants" id="QL03p002845:mrna">
    <property type="protein sequence ID" value="QL03p002845:mrna"/>
    <property type="gene ID" value="QL03p002845"/>
</dbReference>
<keyword evidence="1" id="KW-0472">Membrane</keyword>
<feature type="domain" description="Myb/SANT-like" evidence="2">
    <location>
        <begin position="23"/>
        <end position="108"/>
    </location>
</feature>
<dbReference type="PANTHER" id="PTHR47069:SF11">
    <property type="entry name" value="OS04G0275550 PROTEIN"/>
    <property type="match status" value="1"/>
</dbReference>